<dbReference type="PROSITE" id="PS50995">
    <property type="entry name" value="HTH_MARR_2"/>
    <property type="match status" value="1"/>
</dbReference>
<organism evidence="5 6">
    <name type="scientific">Alkalicoccus saliphilus</name>
    <dbReference type="NCBI Taxonomy" id="200989"/>
    <lineage>
        <taxon>Bacteria</taxon>
        <taxon>Bacillati</taxon>
        <taxon>Bacillota</taxon>
        <taxon>Bacilli</taxon>
        <taxon>Bacillales</taxon>
        <taxon>Bacillaceae</taxon>
        <taxon>Alkalicoccus</taxon>
    </lineage>
</organism>
<evidence type="ECO:0000259" key="4">
    <source>
        <dbReference type="PROSITE" id="PS50995"/>
    </source>
</evidence>
<keyword evidence="6" id="KW-1185">Reference proteome</keyword>
<gene>
    <name evidence="5" type="ORF">C6Y45_11685</name>
</gene>
<dbReference type="AlphaFoldDB" id="A0A2T4U4S7"/>
<dbReference type="Gene3D" id="1.10.10.10">
    <property type="entry name" value="Winged helix-like DNA-binding domain superfamily/Winged helix DNA-binding domain"/>
    <property type="match status" value="1"/>
</dbReference>
<feature type="domain" description="HTH marR-type" evidence="4">
    <location>
        <begin position="2"/>
        <end position="140"/>
    </location>
</feature>
<evidence type="ECO:0000256" key="3">
    <source>
        <dbReference type="ARBA" id="ARBA00023163"/>
    </source>
</evidence>
<dbReference type="InterPro" id="IPR036390">
    <property type="entry name" value="WH_DNA-bd_sf"/>
</dbReference>
<dbReference type="Proteomes" id="UP000240509">
    <property type="component" value="Unassembled WGS sequence"/>
</dbReference>
<name>A0A2T4U4S7_9BACI</name>
<keyword evidence="3" id="KW-0804">Transcription</keyword>
<dbReference type="SMART" id="SM00347">
    <property type="entry name" value="HTH_MARR"/>
    <property type="match status" value="1"/>
</dbReference>
<dbReference type="Pfam" id="PF01047">
    <property type="entry name" value="MarR"/>
    <property type="match status" value="1"/>
</dbReference>
<keyword evidence="1" id="KW-0805">Transcription regulation</keyword>
<proteinExistence type="predicted"/>
<evidence type="ECO:0000256" key="2">
    <source>
        <dbReference type="ARBA" id="ARBA00023125"/>
    </source>
</evidence>
<dbReference type="InterPro" id="IPR000835">
    <property type="entry name" value="HTH_MarR-typ"/>
</dbReference>
<dbReference type="OrthoDB" id="2401593at2"/>
<evidence type="ECO:0000313" key="6">
    <source>
        <dbReference type="Proteomes" id="UP000240509"/>
    </source>
</evidence>
<dbReference type="SUPFAM" id="SSF46785">
    <property type="entry name" value="Winged helix' DNA-binding domain"/>
    <property type="match status" value="1"/>
</dbReference>
<dbReference type="EMBL" id="PZJJ01000019">
    <property type="protein sequence ID" value="PTL38412.1"/>
    <property type="molecule type" value="Genomic_DNA"/>
</dbReference>
<dbReference type="GO" id="GO:0003677">
    <property type="term" value="F:DNA binding"/>
    <property type="evidence" value="ECO:0007669"/>
    <property type="project" value="UniProtKB-KW"/>
</dbReference>
<evidence type="ECO:0000313" key="5">
    <source>
        <dbReference type="EMBL" id="PTL38412.1"/>
    </source>
</evidence>
<accession>A0A2T4U4S7</accession>
<keyword evidence="2" id="KW-0238">DNA-binding</keyword>
<dbReference type="PANTHER" id="PTHR42756:SF1">
    <property type="entry name" value="TRANSCRIPTIONAL REPRESSOR OF EMRAB OPERON"/>
    <property type="match status" value="1"/>
</dbReference>
<dbReference type="InterPro" id="IPR036388">
    <property type="entry name" value="WH-like_DNA-bd_sf"/>
</dbReference>
<dbReference type="RefSeq" id="WP_107585404.1">
    <property type="nucleotide sequence ID" value="NZ_PZJJ01000019.1"/>
</dbReference>
<protein>
    <recommendedName>
        <fullName evidence="4">HTH marR-type domain-containing protein</fullName>
    </recommendedName>
</protein>
<dbReference type="GO" id="GO:0003700">
    <property type="term" value="F:DNA-binding transcription factor activity"/>
    <property type="evidence" value="ECO:0007669"/>
    <property type="project" value="InterPro"/>
</dbReference>
<reference evidence="5 6" key="1">
    <citation type="submission" date="2018-03" db="EMBL/GenBank/DDBJ databases">
        <title>Alkalicoccus saliphilus sp. nov., isolated from a mineral pool.</title>
        <authorList>
            <person name="Zhao B."/>
        </authorList>
    </citation>
    <scope>NUCLEOTIDE SEQUENCE [LARGE SCALE GENOMIC DNA]</scope>
    <source>
        <strain evidence="5 6">6AG</strain>
    </source>
</reference>
<sequence>MNNDLRSIYILFSEAMWEINAYVAKRMEEEELAHFSKEQMETLRIIRKHPNISQGEIAKNQGVFKTAISNRIKKLEQSQLITIAADKDNRKRTVNLTKKGEALSLKAEDAVFGSLHQLFDEQFTEEEIKFFTAKLNKTVNILKEGKNERT</sequence>
<comment type="caution">
    <text evidence="5">The sequence shown here is derived from an EMBL/GenBank/DDBJ whole genome shotgun (WGS) entry which is preliminary data.</text>
</comment>
<evidence type="ECO:0000256" key="1">
    <source>
        <dbReference type="ARBA" id="ARBA00023015"/>
    </source>
</evidence>
<dbReference type="PANTHER" id="PTHR42756">
    <property type="entry name" value="TRANSCRIPTIONAL REGULATOR, MARR"/>
    <property type="match status" value="1"/>
</dbReference>